<dbReference type="GO" id="GO:0015079">
    <property type="term" value="F:potassium ion transmembrane transporter activity"/>
    <property type="evidence" value="ECO:0007669"/>
    <property type="project" value="InterPro"/>
</dbReference>
<dbReference type="Proteomes" id="UP001359559">
    <property type="component" value="Unassembled WGS sequence"/>
</dbReference>
<dbReference type="EMBL" id="JAYKXN010000005">
    <property type="protein sequence ID" value="KAK7284676.1"/>
    <property type="molecule type" value="Genomic_DNA"/>
</dbReference>
<feature type="transmembrane region" description="Helical" evidence="3">
    <location>
        <begin position="48"/>
        <end position="67"/>
    </location>
</feature>
<dbReference type="PANTHER" id="PTHR30540">
    <property type="entry name" value="OSMOTIC STRESS POTASSIUM TRANSPORTER"/>
    <property type="match status" value="1"/>
</dbReference>
<feature type="domain" description="K+ potassium transporter integral membrane" evidence="4">
    <location>
        <begin position="41"/>
        <end position="120"/>
    </location>
</feature>
<name>A0AAN9P4D3_CLITE</name>
<dbReference type="Pfam" id="PF02705">
    <property type="entry name" value="K_trans"/>
    <property type="match status" value="1"/>
</dbReference>
<dbReference type="PANTHER" id="PTHR30540:SF87">
    <property type="entry name" value="POTASSIUM TRANSPORTER"/>
    <property type="match status" value="1"/>
</dbReference>
<keyword evidence="3" id="KW-0472">Membrane</keyword>
<evidence type="ECO:0000313" key="6">
    <source>
        <dbReference type="Proteomes" id="UP001359559"/>
    </source>
</evidence>
<evidence type="ECO:0000256" key="3">
    <source>
        <dbReference type="SAM" id="Phobius"/>
    </source>
</evidence>
<accession>A0AAN9P4D3</accession>
<proteinExistence type="inferred from homology"/>
<feature type="transmembrane region" description="Helical" evidence="3">
    <location>
        <begin position="12"/>
        <end position="28"/>
    </location>
</feature>
<dbReference type="InterPro" id="IPR053951">
    <property type="entry name" value="K_trans_N"/>
</dbReference>
<keyword evidence="6" id="KW-1185">Reference proteome</keyword>
<comment type="similarity">
    <text evidence="2">Belongs to the HAK/KUP transporter (TC 2.A.72.3) family.</text>
</comment>
<reference evidence="5 6" key="1">
    <citation type="submission" date="2024-01" db="EMBL/GenBank/DDBJ databases">
        <title>The genomes of 5 underutilized Papilionoideae crops provide insights into root nodulation and disease resistance.</title>
        <authorList>
            <person name="Yuan L."/>
        </authorList>
    </citation>
    <scope>NUCLEOTIDE SEQUENCE [LARGE SCALE GENOMIC DNA]</scope>
    <source>
        <strain evidence="5">LY-2023</strain>
        <tissue evidence="5">Leaf</tissue>
    </source>
</reference>
<sequence>MLNFVFIDDAQMAIGIAILVGIFMALRFGTDKVGYTPIFCVCRNKKDAWISLGGVVLAITGTEALFADFGRFNVRSIQISMCSVTYPALISVYTGQASFLRKHNDLVGDTFYKSIPVKFVEDLTLLKDSSGVCDDTYISFTCVNHDHDMEDSYPTGY</sequence>
<organism evidence="5 6">
    <name type="scientific">Clitoria ternatea</name>
    <name type="common">Butterfly pea</name>
    <dbReference type="NCBI Taxonomy" id="43366"/>
    <lineage>
        <taxon>Eukaryota</taxon>
        <taxon>Viridiplantae</taxon>
        <taxon>Streptophyta</taxon>
        <taxon>Embryophyta</taxon>
        <taxon>Tracheophyta</taxon>
        <taxon>Spermatophyta</taxon>
        <taxon>Magnoliopsida</taxon>
        <taxon>eudicotyledons</taxon>
        <taxon>Gunneridae</taxon>
        <taxon>Pentapetalae</taxon>
        <taxon>rosids</taxon>
        <taxon>fabids</taxon>
        <taxon>Fabales</taxon>
        <taxon>Fabaceae</taxon>
        <taxon>Papilionoideae</taxon>
        <taxon>50 kb inversion clade</taxon>
        <taxon>NPAAA clade</taxon>
        <taxon>indigoferoid/millettioid clade</taxon>
        <taxon>Phaseoleae</taxon>
        <taxon>Clitoria</taxon>
    </lineage>
</organism>
<evidence type="ECO:0000313" key="5">
    <source>
        <dbReference type="EMBL" id="KAK7284676.1"/>
    </source>
</evidence>
<comment type="caution">
    <text evidence="5">The sequence shown here is derived from an EMBL/GenBank/DDBJ whole genome shotgun (WGS) entry which is preliminary data.</text>
</comment>
<dbReference type="GO" id="GO:0005886">
    <property type="term" value="C:plasma membrane"/>
    <property type="evidence" value="ECO:0007669"/>
    <property type="project" value="UniProtKB-SubCell"/>
</dbReference>
<keyword evidence="3" id="KW-1133">Transmembrane helix</keyword>
<gene>
    <name evidence="5" type="ORF">RJT34_19426</name>
</gene>
<keyword evidence="3" id="KW-0812">Transmembrane</keyword>
<protein>
    <recommendedName>
        <fullName evidence="4">K+ potassium transporter integral membrane domain-containing protein</fullName>
    </recommendedName>
</protein>
<dbReference type="AlphaFoldDB" id="A0AAN9P4D3"/>
<comment type="subcellular location">
    <subcellularLocation>
        <location evidence="1">Cell membrane</location>
        <topology evidence="1">Multi-pass membrane protein</topology>
    </subcellularLocation>
</comment>
<evidence type="ECO:0000256" key="1">
    <source>
        <dbReference type="ARBA" id="ARBA00004651"/>
    </source>
</evidence>
<evidence type="ECO:0000259" key="4">
    <source>
        <dbReference type="Pfam" id="PF02705"/>
    </source>
</evidence>
<dbReference type="InterPro" id="IPR003855">
    <property type="entry name" value="K+_transporter"/>
</dbReference>
<evidence type="ECO:0000256" key="2">
    <source>
        <dbReference type="ARBA" id="ARBA00008440"/>
    </source>
</evidence>